<gene>
    <name evidence="1" type="ORF">HPB47_021493</name>
</gene>
<reference evidence="1 2" key="1">
    <citation type="journal article" date="2020" name="Cell">
        <title>Large-Scale Comparative Analyses of Tick Genomes Elucidate Their Genetic Diversity and Vector Capacities.</title>
        <authorList>
            <consortium name="Tick Genome and Microbiome Consortium (TIGMIC)"/>
            <person name="Jia N."/>
            <person name="Wang J."/>
            <person name="Shi W."/>
            <person name="Du L."/>
            <person name="Sun Y."/>
            <person name="Zhan W."/>
            <person name="Jiang J.F."/>
            <person name="Wang Q."/>
            <person name="Zhang B."/>
            <person name="Ji P."/>
            <person name="Bell-Sakyi L."/>
            <person name="Cui X.M."/>
            <person name="Yuan T.T."/>
            <person name="Jiang B.G."/>
            <person name="Yang W.F."/>
            <person name="Lam T.T."/>
            <person name="Chang Q.C."/>
            <person name="Ding S.J."/>
            <person name="Wang X.J."/>
            <person name="Zhu J.G."/>
            <person name="Ruan X.D."/>
            <person name="Zhao L."/>
            <person name="Wei J.T."/>
            <person name="Ye R.Z."/>
            <person name="Que T.C."/>
            <person name="Du C.H."/>
            <person name="Zhou Y.H."/>
            <person name="Cheng J.X."/>
            <person name="Dai P.F."/>
            <person name="Guo W.B."/>
            <person name="Han X.H."/>
            <person name="Huang E.J."/>
            <person name="Li L.F."/>
            <person name="Wei W."/>
            <person name="Gao Y.C."/>
            <person name="Liu J.Z."/>
            <person name="Shao H.Z."/>
            <person name="Wang X."/>
            <person name="Wang C.C."/>
            <person name="Yang T.C."/>
            <person name="Huo Q.B."/>
            <person name="Li W."/>
            <person name="Chen H.Y."/>
            <person name="Chen S.E."/>
            <person name="Zhou L.G."/>
            <person name="Ni X.B."/>
            <person name="Tian J.H."/>
            <person name="Sheng Y."/>
            <person name="Liu T."/>
            <person name="Pan Y.S."/>
            <person name="Xia L.Y."/>
            <person name="Li J."/>
            <person name="Zhao F."/>
            <person name="Cao W.C."/>
        </authorList>
    </citation>
    <scope>NUCLEOTIDE SEQUENCE [LARGE SCALE GENOMIC DNA]</scope>
    <source>
        <strain evidence="1">Iper-2018</strain>
    </source>
</reference>
<feature type="non-terminal residue" evidence="1">
    <location>
        <position position="81"/>
    </location>
</feature>
<sequence>MAMLTSDPQAACKPQCGPEATTLQQENLSAADETLESLASNAMNPSAMTVCHWCTAWQQQPYGQPVNPILSWVIRPNYLQH</sequence>
<dbReference type="Proteomes" id="UP000805193">
    <property type="component" value="Unassembled WGS sequence"/>
</dbReference>
<keyword evidence="2" id="KW-1185">Reference proteome</keyword>
<evidence type="ECO:0000313" key="2">
    <source>
        <dbReference type="Proteomes" id="UP000805193"/>
    </source>
</evidence>
<name>A0AC60QEW4_IXOPE</name>
<protein>
    <submittedName>
        <fullName evidence="1">Uncharacterized protein</fullName>
    </submittedName>
</protein>
<dbReference type="EMBL" id="JABSTQ010009199">
    <property type="protein sequence ID" value="KAG0431752.1"/>
    <property type="molecule type" value="Genomic_DNA"/>
</dbReference>
<proteinExistence type="predicted"/>
<accession>A0AC60QEW4</accession>
<organism evidence="1 2">
    <name type="scientific">Ixodes persulcatus</name>
    <name type="common">Taiga tick</name>
    <dbReference type="NCBI Taxonomy" id="34615"/>
    <lineage>
        <taxon>Eukaryota</taxon>
        <taxon>Metazoa</taxon>
        <taxon>Ecdysozoa</taxon>
        <taxon>Arthropoda</taxon>
        <taxon>Chelicerata</taxon>
        <taxon>Arachnida</taxon>
        <taxon>Acari</taxon>
        <taxon>Parasitiformes</taxon>
        <taxon>Ixodida</taxon>
        <taxon>Ixodoidea</taxon>
        <taxon>Ixodidae</taxon>
        <taxon>Ixodinae</taxon>
        <taxon>Ixodes</taxon>
    </lineage>
</organism>
<comment type="caution">
    <text evidence="1">The sequence shown here is derived from an EMBL/GenBank/DDBJ whole genome shotgun (WGS) entry which is preliminary data.</text>
</comment>
<evidence type="ECO:0000313" key="1">
    <source>
        <dbReference type="EMBL" id="KAG0431752.1"/>
    </source>
</evidence>